<name>A0A811LV76_9BILA</name>
<dbReference type="Pfam" id="PF00675">
    <property type="entry name" value="Peptidase_M16"/>
    <property type="match status" value="1"/>
</dbReference>
<dbReference type="Gene3D" id="3.30.830.10">
    <property type="entry name" value="Metalloenzyme, LuxS/M16 peptidase-like"/>
    <property type="match status" value="2"/>
</dbReference>
<dbReference type="InterPro" id="IPR011765">
    <property type="entry name" value="Pept_M16_N"/>
</dbReference>
<protein>
    <recommendedName>
        <fullName evidence="4">Peptidase M16 N-terminal domain-containing protein</fullName>
    </recommendedName>
</protein>
<organism evidence="5 6">
    <name type="scientific">Bursaphelenchus okinawaensis</name>
    <dbReference type="NCBI Taxonomy" id="465554"/>
    <lineage>
        <taxon>Eukaryota</taxon>
        <taxon>Metazoa</taxon>
        <taxon>Ecdysozoa</taxon>
        <taxon>Nematoda</taxon>
        <taxon>Chromadorea</taxon>
        <taxon>Rhabditida</taxon>
        <taxon>Tylenchina</taxon>
        <taxon>Tylenchomorpha</taxon>
        <taxon>Aphelenchoidea</taxon>
        <taxon>Aphelenchoididae</taxon>
        <taxon>Bursaphelenchus</taxon>
    </lineage>
</organism>
<reference evidence="5" key="1">
    <citation type="submission" date="2020-09" db="EMBL/GenBank/DDBJ databases">
        <authorList>
            <person name="Kikuchi T."/>
        </authorList>
    </citation>
    <scope>NUCLEOTIDE SEQUENCE</scope>
    <source>
        <strain evidence="5">SH1</strain>
    </source>
</reference>
<dbReference type="InterPro" id="IPR011249">
    <property type="entry name" value="Metalloenz_LuxS/M16"/>
</dbReference>
<dbReference type="FunFam" id="3.30.830.10:FF:000039">
    <property type="entry name" value="Ubiquinol-cytochrome c reductase core subunit 2"/>
    <property type="match status" value="1"/>
</dbReference>
<dbReference type="GO" id="GO:0046872">
    <property type="term" value="F:metal ion binding"/>
    <property type="evidence" value="ECO:0007669"/>
    <property type="project" value="InterPro"/>
</dbReference>
<dbReference type="GO" id="GO:0016020">
    <property type="term" value="C:membrane"/>
    <property type="evidence" value="ECO:0007669"/>
    <property type="project" value="UniProtKB-ARBA"/>
</dbReference>
<comment type="subcellular location">
    <subcellularLocation>
        <location evidence="1">Mitochondrion</location>
    </subcellularLocation>
</comment>
<evidence type="ECO:0000313" key="6">
    <source>
        <dbReference type="Proteomes" id="UP000614601"/>
    </source>
</evidence>
<dbReference type="PANTHER" id="PTHR11851">
    <property type="entry name" value="METALLOPROTEASE"/>
    <property type="match status" value="1"/>
</dbReference>
<accession>A0A811LV76</accession>
<dbReference type="InterPro" id="IPR050361">
    <property type="entry name" value="MPP/UQCRC_Complex"/>
</dbReference>
<evidence type="ECO:0000256" key="3">
    <source>
        <dbReference type="ARBA" id="ARBA00023128"/>
    </source>
</evidence>
<dbReference type="SUPFAM" id="SSF63411">
    <property type="entry name" value="LuxS/MPP-like metallohydrolase"/>
    <property type="match status" value="2"/>
</dbReference>
<dbReference type="EMBL" id="CAJFCW020000006">
    <property type="protein sequence ID" value="CAG9127853.1"/>
    <property type="molecule type" value="Genomic_DNA"/>
</dbReference>
<evidence type="ECO:0000256" key="1">
    <source>
        <dbReference type="ARBA" id="ARBA00004173"/>
    </source>
</evidence>
<dbReference type="OrthoDB" id="6369905at2759"/>
<dbReference type="EMBL" id="CAJFDH010000006">
    <property type="protein sequence ID" value="CAD5230636.1"/>
    <property type="molecule type" value="Genomic_DNA"/>
</dbReference>
<proteinExistence type="predicted"/>
<dbReference type="PANTHER" id="PTHR11851:SF226">
    <property type="entry name" value="CYTOCHROME B-C1 COMPLEX SUBUNIT 2, MITOCHONDRIAL"/>
    <property type="match status" value="1"/>
</dbReference>
<gene>
    <name evidence="5" type="ORF">BOKJ2_LOCUS14234</name>
</gene>
<dbReference type="Proteomes" id="UP000614601">
    <property type="component" value="Unassembled WGS sequence"/>
</dbReference>
<dbReference type="GO" id="GO:0005739">
    <property type="term" value="C:mitochondrion"/>
    <property type="evidence" value="ECO:0007669"/>
    <property type="project" value="UniProtKB-SubCell"/>
</dbReference>
<dbReference type="FunFam" id="3.30.830.10:FF:000021">
    <property type="entry name" value="Cytochrome b-c1 complex subunit 2"/>
    <property type="match status" value="1"/>
</dbReference>
<comment type="caution">
    <text evidence="5">The sequence shown here is derived from an EMBL/GenBank/DDBJ whole genome shotgun (WGS) entry which is preliminary data.</text>
</comment>
<dbReference type="Proteomes" id="UP000783686">
    <property type="component" value="Unassembled WGS sequence"/>
</dbReference>
<evidence type="ECO:0000313" key="5">
    <source>
        <dbReference type="EMBL" id="CAD5230636.1"/>
    </source>
</evidence>
<feature type="domain" description="Peptidase M16 N-terminal" evidence="4">
    <location>
        <begin position="40"/>
        <end position="179"/>
    </location>
</feature>
<keyword evidence="3" id="KW-0496">Mitochondrion</keyword>
<evidence type="ECO:0000259" key="4">
    <source>
        <dbReference type="Pfam" id="PF00675"/>
    </source>
</evidence>
<keyword evidence="6" id="KW-1185">Reference proteome</keyword>
<dbReference type="AlphaFoldDB" id="A0A811LV76"/>
<keyword evidence="2" id="KW-0809">Transit peptide</keyword>
<evidence type="ECO:0000256" key="2">
    <source>
        <dbReference type="ARBA" id="ARBA00022946"/>
    </source>
</evidence>
<sequence length="443" mass="45637">MMASKVLIQKRLASAAAAHSTGLSSAVETKVSKLPNGLTVASVEANGPVSSLVLAYRAGSRYQQPDEAGLVHHLRNNVGKDSANYFGVKLLWQIGSVGGNVVATHGKDVLAVQTNVLRDNSAIAVSILGELAKPALKPWDVLDANTTLASDLQYQQPFEQVVDLVQRAAYRNGSLATPVNAQPHELGKVTFKQLEAFSNSRLVSGEAVLLGVNVEHSDLLGYAQAQTAVGEGRGKEAAPSPYIGGDIRVAGPSSLAHVVIAGEGAGLKDVKAVAVQKVLAALVGQTSEVKFSASAGSGVVGAAVQKAANQRPVGISAVDVNHAETGLAGVYIVVEGQYAEPTVRAAFDGLKQVSSGVDGAVLEAAKSNAKVNALLSLDNTADLAFESAAEALAHGGVTSPLELAEEIGKVSAEDVKKAAERIVKKPSVAAFGRVNQVPFVDQL</sequence>